<gene>
    <name evidence="1" type="ORF">ACJRO7_011401</name>
</gene>
<evidence type="ECO:0000313" key="2">
    <source>
        <dbReference type="Proteomes" id="UP001634007"/>
    </source>
</evidence>
<comment type="caution">
    <text evidence="1">The sequence shown here is derived from an EMBL/GenBank/DDBJ whole genome shotgun (WGS) entry which is preliminary data.</text>
</comment>
<reference evidence="1 2" key="1">
    <citation type="submission" date="2024-11" db="EMBL/GenBank/DDBJ databases">
        <title>Chromosome-level genome assembly of Eucalyptus globulus Labill. provides insights into its genome evolution.</title>
        <authorList>
            <person name="Li X."/>
        </authorList>
    </citation>
    <scope>NUCLEOTIDE SEQUENCE [LARGE SCALE GENOMIC DNA]</scope>
    <source>
        <strain evidence="1">CL2024</strain>
        <tissue evidence="1">Fresh tender leaves</tissue>
    </source>
</reference>
<accession>A0ABD3LFZ0</accession>
<name>A0ABD3LFZ0_EUCGL</name>
<dbReference type="Proteomes" id="UP001634007">
    <property type="component" value="Unassembled WGS sequence"/>
</dbReference>
<proteinExistence type="predicted"/>
<protein>
    <submittedName>
        <fullName evidence="1">Uncharacterized protein</fullName>
    </submittedName>
</protein>
<keyword evidence="2" id="KW-1185">Reference proteome</keyword>
<evidence type="ECO:0000313" key="1">
    <source>
        <dbReference type="EMBL" id="KAL3750392.1"/>
    </source>
</evidence>
<organism evidence="1 2">
    <name type="scientific">Eucalyptus globulus</name>
    <name type="common">Tasmanian blue gum</name>
    <dbReference type="NCBI Taxonomy" id="34317"/>
    <lineage>
        <taxon>Eukaryota</taxon>
        <taxon>Viridiplantae</taxon>
        <taxon>Streptophyta</taxon>
        <taxon>Embryophyta</taxon>
        <taxon>Tracheophyta</taxon>
        <taxon>Spermatophyta</taxon>
        <taxon>Magnoliopsida</taxon>
        <taxon>eudicotyledons</taxon>
        <taxon>Gunneridae</taxon>
        <taxon>Pentapetalae</taxon>
        <taxon>rosids</taxon>
        <taxon>malvids</taxon>
        <taxon>Myrtales</taxon>
        <taxon>Myrtaceae</taxon>
        <taxon>Myrtoideae</taxon>
        <taxon>Eucalypteae</taxon>
        <taxon>Eucalyptus</taxon>
    </lineage>
</organism>
<dbReference type="EMBL" id="JBJKBG010000002">
    <property type="protein sequence ID" value="KAL3750392.1"/>
    <property type="molecule type" value="Genomic_DNA"/>
</dbReference>
<dbReference type="AlphaFoldDB" id="A0ABD3LFZ0"/>
<sequence length="93" mass="9870">MLSGGGGGGGGGQPQWRCRQCCLWMWLVGGLRKYSMEGGVGSRIVVLHPGWGPGLKDVPRLSPFLGLGHKKGIPTFHVQVAIGETIACRSWIA</sequence>